<evidence type="ECO:0000313" key="2">
    <source>
        <dbReference type="EMBL" id="ADD06204.1"/>
    </source>
</evidence>
<reference evidence="3 5" key="3">
    <citation type="journal article" date="2014" name="PLoS Genet.">
        <title>Phylogenetically driven sequencing of extremely halophilic archaea reveals strategies for static and dynamic osmo-response.</title>
        <authorList>
            <person name="Becker E.A."/>
            <person name="Seitzer P.M."/>
            <person name="Tritt A."/>
            <person name="Larsen D."/>
            <person name="Krusor M."/>
            <person name="Yao A.I."/>
            <person name="Wu D."/>
            <person name="Madern D."/>
            <person name="Eisen J.A."/>
            <person name="Darling A.E."/>
            <person name="Facciotti M.T."/>
        </authorList>
    </citation>
    <scope>NUCLEOTIDE SEQUENCE [LARGE SCALE GENOMIC DNA]</scope>
    <source>
        <strain evidence="5">ATCC 43099 / DSM 3394 / CCM 3739 / CIP 104546 / IAM 13178 / JCM 8861 / NBRC 102185 / NCIMB 2190 / MS3</strain>
        <strain evidence="3">MS-3</strain>
    </source>
</reference>
<feature type="region of interest" description="Disordered" evidence="1">
    <location>
        <begin position="44"/>
        <end position="81"/>
    </location>
</feature>
<evidence type="ECO:0000313" key="4">
    <source>
        <dbReference type="Proteomes" id="UP000001879"/>
    </source>
</evidence>
<dbReference type="EMBL" id="CP001932">
    <property type="protein sequence ID" value="ADD06204.1"/>
    <property type="molecule type" value="Genomic_DNA"/>
</dbReference>
<dbReference type="EMBL" id="AOHS01000028">
    <property type="protein sequence ID" value="ELY31081.1"/>
    <property type="molecule type" value="Genomic_DNA"/>
</dbReference>
<evidence type="ECO:0000313" key="3">
    <source>
        <dbReference type="EMBL" id="ELY31081.1"/>
    </source>
</evidence>
<dbReference type="PATRIC" id="fig|547559.17.peg.1394"/>
<dbReference type="STRING" id="547559.Nmag_2646"/>
<feature type="compositionally biased region" description="Acidic residues" evidence="1">
    <location>
        <begin position="44"/>
        <end position="58"/>
    </location>
</feature>
<protein>
    <submittedName>
        <fullName evidence="2">Uncharacterized protein</fullName>
    </submittedName>
</protein>
<proteinExistence type="predicted"/>
<reference evidence="2 4" key="2">
    <citation type="journal article" date="2012" name="BMC Genomics">
        <title>A comparative genomics perspective on the genetic content of the alkaliphilic haloarchaeon Natrialba magadii ATCC 43099T.</title>
        <authorList>
            <person name="Siddaramappa S."/>
            <person name="Challacombe J.F."/>
            <person name="Decastro R.E."/>
            <person name="Pfeiffer F."/>
            <person name="Sastre D.E."/>
            <person name="Gimenez M.I."/>
            <person name="Paggi R.A."/>
            <person name="Detter J.C."/>
            <person name="Davenport K.W."/>
            <person name="Goodwin L.A."/>
            <person name="Kyrpides N."/>
            <person name="Tapia R."/>
            <person name="Pitluck S."/>
            <person name="Lucas S."/>
            <person name="Woyke T."/>
            <person name="Maupin-Furlow J.A."/>
        </authorList>
    </citation>
    <scope>NUCLEOTIDE SEQUENCE [LARGE SCALE GENOMIC DNA]</scope>
    <source>
        <strain evidence="2">ATCC 43099</strain>
        <strain evidence="4">ATCC 43099 / DSM 3394 / CCM 3739 / CIP 104546 / IAM 13178 / JCM 8861 / NBRC 102185 / NCIMB 2190 / MS3</strain>
    </source>
</reference>
<dbReference type="AlphaFoldDB" id="D3SZ12"/>
<gene>
    <name evidence="2" type="ordered locus">Nmag_2646</name>
    <name evidence="3" type="ORF">C500_07151</name>
</gene>
<name>D3SZ12_NATMM</name>
<accession>D3SZ12</accession>
<dbReference type="Proteomes" id="UP000001879">
    <property type="component" value="Chromosome"/>
</dbReference>
<evidence type="ECO:0000313" key="5">
    <source>
        <dbReference type="Proteomes" id="UP000011543"/>
    </source>
</evidence>
<dbReference type="Proteomes" id="UP000011543">
    <property type="component" value="Unassembled WGS sequence"/>
</dbReference>
<evidence type="ECO:0000256" key="1">
    <source>
        <dbReference type="SAM" id="MobiDB-lite"/>
    </source>
</evidence>
<dbReference type="GeneID" id="8825501"/>
<dbReference type="KEGG" id="nmg:Nmag_2646"/>
<reference evidence="2" key="4">
    <citation type="submission" date="2016-09" db="EMBL/GenBank/DDBJ databases">
        <authorList>
            <person name="Pfeiffer F."/>
        </authorList>
    </citation>
    <scope>NUCLEOTIDE SEQUENCE</scope>
    <source>
        <strain evidence="2">ATCC 43099</strain>
    </source>
</reference>
<sequence length="81" mass="8923">MLLTNGRFDPAVRAELEACLLTVEKLADDATYEDRFPTFEVLAEDEESLDDAPADEQQDDRAEEQSVSSTDGDAEEIGIAE</sequence>
<feature type="compositionally biased region" description="Acidic residues" evidence="1">
    <location>
        <begin position="72"/>
        <end position="81"/>
    </location>
</feature>
<keyword evidence="4" id="KW-1185">Reference proteome</keyword>
<dbReference type="HOGENOM" id="CLU_2565837_0_0_2"/>
<organism evidence="2 4">
    <name type="scientific">Natrialba magadii (strain ATCC 43099 / DSM 3394 / CCM 3739 / CIP 104546 / IAM 13178 / JCM 8861 / NBRC 102185 / NCIMB 2190 / MS3)</name>
    <name type="common">Natronobacterium magadii</name>
    <dbReference type="NCBI Taxonomy" id="547559"/>
    <lineage>
        <taxon>Archaea</taxon>
        <taxon>Methanobacteriati</taxon>
        <taxon>Methanobacteriota</taxon>
        <taxon>Stenosarchaea group</taxon>
        <taxon>Halobacteria</taxon>
        <taxon>Halobacteriales</taxon>
        <taxon>Natrialbaceae</taxon>
        <taxon>Natrialba</taxon>
    </lineage>
</organism>
<reference evidence="4" key="1">
    <citation type="submission" date="2010-02" db="EMBL/GenBank/DDBJ databases">
        <title>Complete sequence of chromosome of Natrialba magadii ATCC 43099.</title>
        <authorList>
            <consortium name="US DOE Joint Genome Institute"/>
            <person name="Lucas S."/>
            <person name="Copeland A."/>
            <person name="Lapidus A."/>
            <person name="Cheng J.-F."/>
            <person name="Bruce D."/>
            <person name="Goodwin L."/>
            <person name="Pitluck S."/>
            <person name="Davenport K."/>
            <person name="Saunders E."/>
            <person name="Detter J.C."/>
            <person name="Han C."/>
            <person name="Tapia R."/>
            <person name="Land M."/>
            <person name="Hauser L."/>
            <person name="Kyrpides N."/>
            <person name="Mikhailova N."/>
            <person name="De Castro R.E."/>
            <person name="Maupin-Furlow J.A."/>
            <person name="Woyke T."/>
        </authorList>
    </citation>
    <scope>NUCLEOTIDE SEQUENCE [LARGE SCALE GENOMIC DNA]</scope>
    <source>
        <strain evidence="4">ATCC 43099 / DSM 3394 / CCM 3739 / CIP 104546 / IAM 13178 / JCM 8861 / NBRC 102185 / NCIMB 2190 / MS3</strain>
    </source>
</reference>
<dbReference type="RefSeq" id="WP_004215119.1">
    <property type="nucleotide sequence ID" value="NC_013922.1"/>
</dbReference>
<dbReference type="PaxDb" id="547559-Nmag_2646"/>